<organism evidence="1">
    <name type="scientific">Ananas comosus var. bracteatus</name>
    <name type="common">red pineapple</name>
    <dbReference type="NCBI Taxonomy" id="296719"/>
    <lineage>
        <taxon>Eukaryota</taxon>
        <taxon>Viridiplantae</taxon>
        <taxon>Streptophyta</taxon>
        <taxon>Embryophyta</taxon>
        <taxon>Tracheophyta</taxon>
        <taxon>Spermatophyta</taxon>
        <taxon>Magnoliopsida</taxon>
        <taxon>Liliopsida</taxon>
        <taxon>Poales</taxon>
        <taxon>Bromeliaceae</taxon>
        <taxon>Bromelioideae</taxon>
        <taxon>Ananas</taxon>
    </lineage>
</organism>
<dbReference type="SUPFAM" id="SSF53613">
    <property type="entry name" value="Ribokinase-like"/>
    <property type="match status" value="1"/>
</dbReference>
<accession>A0A6V7Q3B0</accession>
<dbReference type="Gene3D" id="3.40.1190.20">
    <property type="match status" value="1"/>
</dbReference>
<protein>
    <submittedName>
        <fullName evidence="1">Uncharacterized protein</fullName>
    </submittedName>
</protein>
<dbReference type="InterPro" id="IPR029056">
    <property type="entry name" value="Ribokinase-like"/>
</dbReference>
<dbReference type="EMBL" id="LR862132">
    <property type="protein sequence ID" value="CAD1837426.1"/>
    <property type="molecule type" value="Genomic_DNA"/>
</dbReference>
<dbReference type="PANTHER" id="PTHR42774:SF3">
    <property type="entry name" value="KETOHEXOKINASE"/>
    <property type="match status" value="1"/>
</dbReference>
<dbReference type="PANTHER" id="PTHR42774">
    <property type="entry name" value="PHOSPHOTRANSFERASE SYSTEM TRANSPORT PROTEIN"/>
    <property type="match status" value="1"/>
</dbReference>
<sequence>MDEQQVRASRRKIPILVDAERKREGLDDLLNLTSYVVCSEKFPQAWTSAQSTSSALVSLLLRLPNIKFVIVTLGEKGCIMLERSIIDASEKEETYVESLLESLKQGVDGNVTTPTCISSKEQIPN</sequence>
<reference evidence="1" key="1">
    <citation type="submission" date="2020-07" db="EMBL/GenBank/DDBJ databases">
        <authorList>
            <person name="Lin J."/>
        </authorList>
    </citation>
    <scope>NUCLEOTIDE SEQUENCE</scope>
</reference>
<dbReference type="AlphaFoldDB" id="A0A6V7Q3B0"/>
<gene>
    <name evidence="1" type="ORF">CB5_LOCUS20637</name>
</gene>
<proteinExistence type="predicted"/>
<name>A0A6V7Q3B0_ANACO</name>
<dbReference type="InterPro" id="IPR052562">
    <property type="entry name" value="Ketohexokinase-related"/>
</dbReference>
<evidence type="ECO:0000313" key="1">
    <source>
        <dbReference type="EMBL" id="CAD1837426.1"/>
    </source>
</evidence>